<protein>
    <recommendedName>
        <fullName evidence="2">Low molecular weight protein antigen 6 PH domain-containing protein</fullName>
    </recommendedName>
</protein>
<feature type="transmembrane region" description="Helical" evidence="1">
    <location>
        <begin position="38"/>
        <end position="54"/>
    </location>
</feature>
<reference evidence="3 4" key="1">
    <citation type="submission" date="2020-08" db="EMBL/GenBank/DDBJ databases">
        <title>Genomic Encyclopedia of Type Strains, Phase IV (KMG-IV): sequencing the most valuable type-strain genomes for metagenomic binning, comparative biology and taxonomic classification.</title>
        <authorList>
            <person name="Goeker M."/>
        </authorList>
    </citation>
    <scope>NUCLEOTIDE SEQUENCE [LARGE SCALE GENOMIC DNA]</scope>
    <source>
        <strain evidence="3 4">YIM 65646</strain>
    </source>
</reference>
<keyword evidence="1" id="KW-0472">Membrane</keyword>
<comment type="caution">
    <text evidence="3">The sequence shown here is derived from an EMBL/GenBank/DDBJ whole genome shotgun (WGS) entry which is preliminary data.</text>
</comment>
<dbReference type="Pfam" id="PF10756">
    <property type="entry name" value="bPH_6"/>
    <property type="match status" value="1"/>
</dbReference>
<sequence>MENMFRAWRVPRPIIAVKLAGTAAFALVALWFSHDPSRLIVAALAALIVGAYAVRDLLSPVTLAVDAEGILIRRGFFGQRRILWGQIERIRVDSRRRLAGRSTLLEIDVGETIYFFSRYEIGAEPADVADELKAARAGE</sequence>
<dbReference type="InterPro" id="IPR019692">
    <property type="entry name" value="CFP-6_PH"/>
</dbReference>
<gene>
    <name evidence="3" type="ORF">HNR73_006248</name>
</gene>
<dbReference type="AlphaFoldDB" id="A0A841FQD9"/>
<keyword evidence="4" id="KW-1185">Reference proteome</keyword>
<keyword evidence="1" id="KW-0812">Transmembrane</keyword>
<feature type="transmembrane region" description="Helical" evidence="1">
    <location>
        <begin position="12"/>
        <end position="32"/>
    </location>
</feature>
<dbReference type="EMBL" id="JACHGT010000016">
    <property type="protein sequence ID" value="MBB6038365.1"/>
    <property type="molecule type" value="Genomic_DNA"/>
</dbReference>
<name>A0A841FQD9_9ACTN</name>
<evidence type="ECO:0000313" key="4">
    <source>
        <dbReference type="Proteomes" id="UP000548476"/>
    </source>
</evidence>
<evidence type="ECO:0000313" key="3">
    <source>
        <dbReference type="EMBL" id="MBB6038365.1"/>
    </source>
</evidence>
<feature type="domain" description="Low molecular weight protein antigen 6 PH" evidence="2">
    <location>
        <begin position="62"/>
        <end position="136"/>
    </location>
</feature>
<accession>A0A841FQD9</accession>
<proteinExistence type="predicted"/>
<evidence type="ECO:0000259" key="2">
    <source>
        <dbReference type="Pfam" id="PF10756"/>
    </source>
</evidence>
<keyword evidence="1" id="KW-1133">Transmembrane helix</keyword>
<evidence type="ECO:0000256" key="1">
    <source>
        <dbReference type="SAM" id="Phobius"/>
    </source>
</evidence>
<dbReference type="Proteomes" id="UP000548476">
    <property type="component" value="Unassembled WGS sequence"/>
</dbReference>
<organism evidence="3 4">
    <name type="scientific">Phytomonospora endophytica</name>
    <dbReference type="NCBI Taxonomy" id="714109"/>
    <lineage>
        <taxon>Bacteria</taxon>
        <taxon>Bacillati</taxon>
        <taxon>Actinomycetota</taxon>
        <taxon>Actinomycetes</taxon>
        <taxon>Micromonosporales</taxon>
        <taxon>Micromonosporaceae</taxon>
        <taxon>Phytomonospora</taxon>
    </lineage>
</organism>